<protein>
    <submittedName>
        <fullName evidence="1">Uncharacterized protein</fullName>
    </submittedName>
</protein>
<dbReference type="EnsemblMetazoa" id="MDOA016074-RA">
    <property type="protein sequence ID" value="MDOA016074-PA"/>
    <property type="gene ID" value="MDOA016074"/>
</dbReference>
<reference evidence="1" key="1">
    <citation type="submission" date="2020-05" db="UniProtKB">
        <authorList>
            <consortium name="EnsemblMetazoa"/>
        </authorList>
    </citation>
    <scope>IDENTIFICATION</scope>
    <source>
        <strain evidence="1">Aabys</strain>
    </source>
</reference>
<organism evidence="1">
    <name type="scientific">Musca domestica</name>
    <name type="common">House fly</name>
    <dbReference type="NCBI Taxonomy" id="7370"/>
    <lineage>
        <taxon>Eukaryota</taxon>
        <taxon>Metazoa</taxon>
        <taxon>Ecdysozoa</taxon>
        <taxon>Arthropoda</taxon>
        <taxon>Hexapoda</taxon>
        <taxon>Insecta</taxon>
        <taxon>Pterygota</taxon>
        <taxon>Neoptera</taxon>
        <taxon>Endopterygota</taxon>
        <taxon>Diptera</taxon>
        <taxon>Brachycera</taxon>
        <taxon>Muscomorpha</taxon>
        <taxon>Muscoidea</taxon>
        <taxon>Muscidae</taxon>
        <taxon>Musca</taxon>
    </lineage>
</organism>
<dbReference type="VEuPathDB" id="VectorBase:MDOMA2_010092"/>
<dbReference type="AlphaFoldDB" id="A0A1I8NJA9"/>
<sequence length="159" mass="18412">MRLRCGPPTSVLRTGCLLMTPVEEAKVLQVRQHNKMLLMQYLLGHPNLHLVDRQPPPRHVRKDLHDLEREVQRYKREPLDQQAYQAGLNSIHSNAVSEAIEGYRVNTVLGDHPPPVAAEEREPPRQTRVSLGQLQSGWYSRLNFYWARINSDMQNIYLA</sequence>
<evidence type="ECO:0000313" key="1">
    <source>
        <dbReference type="EnsemblMetazoa" id="MDOA016074-PA"/>
    </source>
</evidence>
<dbReference type="VEuPathDB" id="VectorBase:MDOA016074"/>
<accession>A0A1I8NJA9</accession>
<name>A0A1I8NJA9_MUSDO</name>
<proteinExistence type="predicted"/>